<dbReference type="EMBL" id="CP074694">
    <property type="protein sequence ID" value="QVL34459.1"/>
    <property type="molecule type" value="Genomic_DNA"/>
</dbReference>
<protein>
    <submittedName>
        <fullName evidence="2">Uncharacterized protein</fullName>
    </submittedName>
</protein>
<dbReference type="Proteomes" id="UP000676194">
    <property type="component" value="Chromosome"/>
</dbReference>
<proteinExistence type="predicted"/>
<evidence type="ECO:0000313" key="3">
    <source>
        <dbReference type="Proteomes" id="UP000676194"/>
    </source>
</evidence>
<sequence>MKFLTQVLPQVRRAVWSSSWFAPLVCCAFFGLEIFGRFTKSDVHDVVGLCFLMLLSILILERHRMNPIQWVSAGSRAIERIFSITNSVKFEIGIDFRGSPPIPRGTPKILYVLPVCLALSTLLGFGAWTLFPNGWRQPLIQVCYLAYLVSLLVLWGSVVLCVFVGGFFLPIMLLDRLLPDSRGAGSRLNRVHVLFVCYVSTMILAGFFVPFWVIPSLCGVALLAVAVGTLIPTSSGVQFVWRKNPQAKVWSITSRKMILLAAATIVLGLTALITLSSGNVVLGFSEKDCCMPVTSVMGVVLGWLVPGTLLSGTLMLWTMWKQNPSRPCRPSIFVRNAPGSQVREIRKIFKNRGWKLHFEPAAMNPSDISIRLVPEAESEASEFQPRWPLAVCMEDLRQGTVFDRLLRRDEIHKRRMFLRGLEKLFRKAGQRHHPGGSGYWLAPHQWLLQGMLRDDMDESDANEGNFLTRPVGPPYGQLLDRAVRHYLYVLMNSLQIDLIFVEDGVGYRKLNKVMRRLFEVYDKSNGQRRAEESQFDGMPKIKVMIHEFLLDQPFESLTYPEPRFENLGRARILHIFRNRGDEGVQSEPPFDFEFEPEPMLLV</sequence>
<feature type="transmembrane region" description="Helical" evidence="1">
    <location>
        <begin position="296"/>
        <end position="317"/>
    </location>
</feature>
<dbReference type="AlphaFoldDB" id="A0A8E6EV40"/>
<feature type="transmembrane region" description="Helical" evidence="1">
    <location>
        <begin position="257"/>
        <end position="276"/>
    </location>
</feature>
<evidence type="ECO:0000313" key="2">
    <source>
        <dbReference type="EMBL" id="QVL34459.1"/>
    </source>
</evidence>
<accession>A0A8E6EV40</accession>
<keyword evidence="3" id="KW-1185">Reference proteome</keyword>
<dbReference type="RefSeq" id="WP_213499467.1">
    <property type="nucleotide sequence ID" value="NZ_CP074694.1"/>
</dbReference>
<feature type="transmembrane region" description="Helical" evidence="1">
    <location>
        <begin position="193"/>
        <end position="214"/>
    </location>
</feature>
<feature type="transmembrane region" description="Helical" evidence="1">
    <location>
        <begin position="43"/>
        <end position="60"/>
    </location>
</feature>
<evidence type="ECO:0000256" key="1">
    <source>
        <dbReference type="SAM" id="Phobius"/>
    </source>
</evidence>
<keyword evidence="1" id="KW-1133">Transmembrane helix</keyword>
<feature type="transmembrane region" description="Helical" evidence="1">
    <location>
        <begin position="220"/>
        <end position="241"/>
    </location>
</feature>
<organism evidence="2 3">
    <name type="scientific">Telmatocola sphagniphila</name>
    <dbReference type="NCBI Taxonomy" id="1123043"/>
    <lineage>
        <taxon>Bacteria</taxon>
        <taxon>Pseudomonadati</taxon>
        <taxon>Planctomycetota</taxon>
        <taxon>Planctomycetia</taxon>
        <taxon>Gemmatales</taxon>
        <taxon>Gemmataceae</taxon>
    </lineage>
</organism>
<reference evidence="2" key="1">
    <citation type="submission" date="2021-05" db="EMBL/GenBank/DDBJ databases">
        <title>Complete genome sequence of the cellulolytic planctomycete Telmatocola sphagniphila SP2T and characterization of the first cellulase from planctomycetes.</title>
        <authorList>
            <person name="Rakitin A.L."/>
            <person name="Beletsky A.V."/>
            <person name="Naumoff D.G."/>
            <person name="Kulichevskaya I.S."/>
            <person name="Mardanov A.V."/>
            <person name="Ravin N.V."/>
            <person name="Dedysh S.N."/>
        </authorList>
    </citation>
    <scope>NUCLEOTIDE SEQUENCE</scope>
    <source>
        <strain evidence="2">SP2T</strain>
    </source>
</reference>
<dbReference type="KEGG" id="tsph:KIH39_11285"/>
<keyword evidence="1" id="KW-0472">Membrane</keyword>
<keyword evidence="1" id="KW-0812">Transmembrane</keyword>
<name>A0A8E6EV40_9BACT</name>
<feature type="transmembrane region" description="Helical" evidence="1">
    <location>
        <begin position="144"/>
        <end position="173"/>
    </location>
</feature>
<feature type="transmembrane region" description="Helical" evidence="1">
    <location>
        <begin position="20"/>
        <end position="37"/>
    </location>
</feature>
<gene>
    <name evidence="2" type="ORF">KIH39_11285</name>
</gene>
<feature type="transmembrane region" description="Helical" evidence="1">
    <location>
        <begin position="109"/>
        <end position="132"/>
    </location>
</feature>